<dbReference type="PANTHER" id="PTHR28259:SF1">
    <property type="entry name" value="FLUORIDE EXPORT PROTEIN 1-RELATED"/>
    <property type="match status" value="1"/>
</dbReference>
<evidence type="ECO:0000256" key="8">
    <source>
        <dbReference type="ARBA" id="ARBA00035585"/>
    </source>
</evidence>
<dbReference type="NCBIfam" id="NF010817">
    <property type="entry name" value="PRK14221.1"/>
    <property type="match status" value="1"/>
</dbReference>
<comment type="caution">
    <text evidence="11">The sequence shown here is derived from an EMBL/GenBank/DDBJ whole genome shotgun (WGS) entry which is preliminary data.</text>
</comment>
<sequence>MKKEQFYRLGIFLAAMVGGLVRYLISTWLPASPDFPFPWGTLLVNYLGIFCLIYLVKGYLVYKGTSKGLVLALGTGFCGGLTTFSSLMLDAVKLLDIGRYLSLSIYLFLSIGGGLLLAYVLGRKKW</sequence>
<keyword evidence="10" id="KW-0479">Metal-binding</keyword>
<comment type="similarity">
    <text evidence="7 10">Belongs to the fluoride channel Fluc/FEX (TC 1.A.43) family.</text>
</comment>
<keyword evidence="3 10" id="KW-0812">Transmembrane</keyword>
<dbReference type="PANTHER" id="PTHR28259">
    <property type="entry name" value="FLUORIDE EXPORT PROTEIN 1-RELATED"/>
    <property type="match status" value="1"/>
</dbReference>
<evidence type="ECO:0000313" key="12">
    <source>
        <dbReference type="Proteomes" id="UP000193064"/>
    </source>
</evidence>
<comment type="function">
    <text evidence="9 10">Fluoride-specific ion channel. Important for reducing fluoride concentration in the cell, thus reducing its toxicity.</text>
</comment>
<evidence type="ECO:0000256" key="7">
    <source>
        <dbReference type="ARBA" id="ARBA00035120"/>
    </source>
</evidence>
<evidence type="ECO:0000256" key="1">
    <source>
        <dbReference type="ARBA" id="ARBA00004651"/>
    </source>
</evidence>
<comment type="subcellular location">
    <subcellularLocation>
        <location evidence="1 10">Cell membrane</location>
        <topology evidence="1 10">Multi-pass membrane protein</topology>
    </subcellularLocation>
</comment>
<gene>
    <name evidence="10" type="primary">fluC</name>
    <name evidence="10" type="synonym">crcB</name>
    <name evidence="11" type="ORF">B7705_03120</name>
</gene>
<dbReference type="GO" id="GO:0140114">
    <property type="term" value="P:cellular detoxification of fluoride"/>
    <property type="evidence" value="ECO:0007669"/>
    <property type="project" value="UniProtKB-UniRule"/>
</dbReference>
<keyword evidence="10" id="KW-0915">Sodium</keyword>
<comment type="activity regulation">
    <text evidence="10">Na(+) is not transported, but it plays an essential structural role and its presence is essential for fluoride channel function.</text>
</comment>
<evidence type="ECO:0000256" key="2">
    <source>
        <dbReference type="ARBA" id="ARBA00022475"/>
    </source>
</evidence>
<dbReference type="AlphaFoldDB" id="A0A1X1JBF0"/>
<keyword evidence="10" id="KW-0406">Ion transport</keyword>
<keyword evidence="5 10" id="KW-0472">Membrane</keyword>
<dbReference type="RefSeq" id="WP_084947685.1">
    <property type="nucleotide sequence ID" value="NZ_NCVA01000039.1"/>
</dbReference>
<evidence type="ECO:0000313" key="11">
    <source>
        <dbReference type="EMBL" id="ORO83921.1"/>
    </source>
</evidence>
<dbReference type="EMBL" id="NCVA01000039">
    <property type="protein sequence ID" value="ORO83921.1"/>
    <property type="molecule type" value="Genomic_DNA"/>
</dbReference>
<reference evidence="11 12" key="1">
    <citation type="journal article" date="2016" name="Eur. J. Clin. Microbiol. Infect. Dis.">
        <title>Whole genome sequencing as a tool for phylogenetic analysis of clinical strains of Mitis group streptococci.</title>
        <authorList>
            <person name="Rasmussen L.H."/>
            <person name="Dargis R."/>
            <person name="Hojholt K."/>
            <person name="Christensen J.J."/>
            <person name="Skovgaard O."/>
            <person name="Justesen U.S."/>
            <person name="Rosenvinge F.S."/>
            <person name="Moser C."/>
            <person name="Lukjancenko O."/>
            <person name="Rasmussen S."/>
            <person name="Nielsen X.C."/>
        </authorList>
    </citation>
    <scope>NUCLEOTIDE SEQUENCE [LARGE SCALE GENOMIC DNA]</scope>
    <source>
        <strain evidence="11 12">RH_13585_10</strain>
    </source>
</reference>
<feature type="transmembrane region" description="Helical" evidence="10">
    <location>
        <begin position="68"/>
        <end position="88"/>
    </location>
</feature>
<comment type="catalytic activity">
    <reaction evidence="8">
        <text>fluoride(in) = fluoride(out)</text>
        <dbReference type="Rhea" id="RHEA:76159"/>
        <dbReference type="ChEBI" id="CHEBI:17051"/>
    </reaction>
    <physiologicalReaction direction="left-to-right" evidence="8">
        <dbReference type="Rhea" id="RHEA:76160"/>
    </physiologicalReaction>
</comment>
<evidence type="ECO:0000256" key="3">
    <source>
        <dbReference type="ARBA" id="ARBA00022692"/>
    </source>
</evidence>
<evidence type="ECO:0000256" key="10">
    <source>
        <dbReference type="HAMAP-Rule" id="MF_00454"/>
    </source>
</evidence>
<dbReference type="eggNOG" id="COG0239">
    <property type="taxonomic scope" value="Bacteria"/>
</dbReference>
<keyword evidence="10" id="KW-0813">Transport</keyword>
<keyword evidence="6 10" id="KW-0407">Ion channel</keyword>
<protein>
    <recommendedName>
        <fullName evidence="10">Fluoride-specific ion channel FluC</fullName>
    </recommendedName>
</protein>
<keyword evidence="4 10" id="KW-1133">Transmembrane helix</keyword>
<feature type="binding site" evidence="10">
    <location>
        <position position="79"/>
    </location>
    <ligand>
        <name>Na(+)</name>
        <dbReference type="ChEBI" id="CHEBI:29101"/>
        <note>structural</note>
    </ligand>
</feature>
<dbReference type="Pfam" id="PF02537">
    <property type="entry name" value="CRCB"/>
    <property type="match status" value="1"/>
</dbReference>
<proteinExistence type="inferred from homology"/>
<dbReference type="InterPro" id="IPR003691">
    <property type="entry name" value="FluC"/>
</dbReference>
<evidence type="ECO:0000256" key="4">
    <source>
        <dbReference type="ARBA" id="ARBA00022989"/>
    </source>
</evidence>
<evidence type="ECO:0000256" key="9">
    <source>
        <dbReference type="ARBA" id="ARBA00049940"/>
    </source>
</evidence>
<evidence type="ECO:0000256" key="5">
    <source>
        <dbReference type="ARBA" id="ARBA00023136"/>
    </source>
</evidence>
<dbReference type="HAMAP" id="MF_00454">
    <property type="entry name" value="FluC"/>
    <property type="match status" value="1"/>
</dbReference>
<dbReference type="Proteomes" id="UP000193064">
    <property type="component" value="Unassembled WGS sequence"/>
</dbReference>
<evidence type="ECO:0000256" key="6">
    <source>
        <dbReference type="ARBA" id="ARBA00023303"/>
    </source>
</evidence>
<dbReference type="GO" id="GO:0005886">
    <property type="term" value="C:plasma membrane"/>
    <property type="evidence" value="ECO:0007669"/>
    <property type="project" value="UniProtKB-SubCell"/>
</dbReference>
<feature type="binding site" evidence="10">
    <location>
        <position position="82"/>
    </location>
    <ligand>
        <name>Na(+)</name>
        <dbReference type="ChEBI" id="CHEBI:29101"/>
        <note>structural</note>
    </ligand>
</feature>
<feature type="transmembrane region" description="Helical" evidence="10">
    <location>
        <begin position="100"/>
        <end position="121"/>
    </location>
</feature>
<accession>A0A1X1JBF0</accession>
<dbReference type="GO" id="GO:0046872">
    <property type="term" value="F:metal ion binding"/>
    <property type="evidence" value="ECO:0007669"/>
    <property type="project" value="UniProtKB-KW"/>
</dbReference>
<keyword evidence="2 10" id="KW-1003">Cell membrane</keyword>
<feature type="transmembrane region" description="Helical" evidence="10">
    <location>
        <begin position="7"/>
        <end position="25"/>
    </location>
</feature>
<dbReference type="GO" id="GO:0062054">
    <property type="term" value="F:fluoride channel activity"/>
    <property type="evidence" value="ECO:0007669"/>
    <property type="project" value="UniProtKB-UniRule"/>
</dbReference>
<organism evidence="11 12">
    <name type="scientific">Streptococcus oralis subsp. dentisani</name>
    <dbReference type="NCBI Taxonomy" id="1458253"/>
    <lineage>
        <taxon>Bacteria</taxon>
        <taxon>Bacillati</taxon>
        <taxon>Bacillota</taxon>
        <taxon>Bacilli</taxon>
        <taxon>Lactobacillales</taxon>
        <taxon>Streptococcaceae</taxon>
        <taxon>Streptococcus</taxon>
    </lineage>
</organism>
<feature type="transmembrane region" description="Helical" evidence="10">
    <location>
        <begin position="37"/>
        <end position="56"/>
    </location>
</feature>
<name>A0A1X1JBF0_STROR</name>